<dbReference type="AlphaFoldDB" id="A0A0T6B5C0"/>
<keyword evidence="6" id="KW-1185">Reference proteome</keyword>
<organism evidence="5 6">
    <name type="scientific">Oryctes borbonicus</name>
    <dbReference type="NCBI Taxonomy" id="1629725"/>
    <lineage>
        <taxon>Eukaryota</taxon>
        <taxon>Metazoa</taxon>
        <taxon>Ecdysozoa</taxon>
        <taxon>Arthropoda</taxon>
        <taxon>Hexapoda</taxon>
        <taxon>Insecta</taxon>
        <taxon>Pterygota</taxon>
        <taxon>Neoptera</taxon>
        <taxon>Endopterygota</taxon>
        <taxon>Coleoptera</taxon>
        <taxon>Polyphaga</taxon>
        <taxon>Scarabaeiformia</taxon>
        <taxon>Scarabaeidae</taxon>
        <taxon>Dynastinae</taxon>
        <taxon>Oryctes</taxon>
    </lineage>
</organism>
<keyword evidence="1" id="KW-0040">ANK repeat</keyword>
<dbReference type="EMBL" id="LJIG01009737">
    <property type="protein sequence ID" value="KRT82481.1"/>
    <property type="molecule type" value="Genomic_DNA"/>
</dbReference>
<evidence type="ECO:0000256" key="2">
    <source>
        <dbReference type="ARBA" id="ARBA00023306"/>
    </source>
</evidence>
<evidence type="ECO:0000256" key="1">
    <source>
        <dbReference type="ARBA" id="ARBA00023043"/>
    </source>
</evidence>
<feature type="region of interest" description="Disordered" evidence="3">
    <location>
        <begin position="407"/>
        <end position="426"/>
    </location>
</feature>
<proteinExistence type="predicted"/>
<name>A0A0T6B5C0_9SCAR</name>
<dbReference type="Pfam" id="PF24567">
    <property type="entry name" value="ANKLE2_3rd"/>
    <property type="match status" value="1"/>
</dbReference>
<gene>
    <name evidence="5" type="ORF">AMK59_4868</name>
</gene>
<evidence type="ECO:0000256" key="3">
    <source>
        <dbReference type="SAM" id="MobiDB-lite"/>
    </source>
</evidence>
<evidence type="ECO:0000313" key="6">
    <source>
        <dbReference type="Proteomes" id="UP000051574"/>
    </source>
</evidence>
<sequence length="546" mass="62463">MDLLRPRMEIRAYAGPMDKPGADKFRKLWKTPPRIVNKFSSHPNLSSSFHTAANLKLKDHEKGLETVGRELACEYEIGWKEYWPFLGGFVDLSSTEGLQQLEHYLESRINGVNYNTSISLNCTNSKSPINEVCDEQSVESPISELCKAFQSCTINDNGIKRSVSKIKIPDDCFRDSEDIALKPELSPFMCLEKSCQVFAHRIAIDILNIIETEDTTGDILETQMKFLEQLILSYLDDGRFSNINFHSVHARLATLVYLQLHENGIDDGSIKLYMEKMQENCNKNFDCFSSDDESAYYRTTLTLKKSTSSNKQLLCVVSSILNLLKEIESISKMCTSEEDCQNVWSECEKCTCVWQVRNMRKSGSLKRNSQKLKMSIRNCYDNVSRKLTFGTDELDHEDIKNGHDIQHASDTVSSDDEFYTPPSSPSLLRELSDDEEFDESLVPDSDIFIEGNQPTKLDHDVYNALKYALNKLNPKDYPNIYKWHHTVSQYDEKEKESWCSPKVEKYIFNAPKLTSTPNRNIGSNKDELPIHASPKSWFRITGANSP</sequence>
<dbReference type="InterPro" id="IPR056237">
    <property type="entry name" value="ANKLE2_3rd"/>
</dbReference>
<keyword evidence="2" id="KW-0131">Cell cycle</keyword>
<comment type="caution">
    <text evidence="5">The sequence shown here is derived from an EMBL/GenBank/DDBJ whole genome shotgun (WGS) entry which is preliminary data.</text>
</comment>
<accession>A0A0T6B5C0</accession>
<protein>
    <recommendedName>
        <fullName evidence="4">ANKLE2 third alpha/beta domain-containing protein</fullName>
    </recommendedName>
</protein>
<dbReference type="PANTHER" id="PTHR12349">
    <property type="entry name" value="ANKYRIN REPEAT AND LEM DOMAIN-CONTAINING PROTEIN 2"/>
    <property type="match status" value="1"/>
</dbReference>
<evidence type="ECO:0000313" key="5">
    <source>
        <dbReference type="EMBL" id="KRT82481.1"/>
    </source>
</evidence>
<dbReference type="OrthoDB" id="7446186at2759"/>
<reference evidence="5 6" key="1">
    <citation type="submission" date="2015-09" db="EMBL/GenBank/DDBJ databases">
        <title>Draft genome of the scarab beetle Oryctes borbonicus.</title>
        <authorList>
            <person name="Meyer J.M."/>
            <person name="Markov G.V."/>
            <person name="Baskaran P."/>
            <person name="Herrmann M."/>
            <person name="Sommer R.J."/>
            <person name="Roedelsperger C."/>
        </authorList>
    </citation>
    <scope>NUCLEOTIDE SEQUENCE [LARGE SCALE GENOMIC DNA]</scope>
    <source>
        <strain evidence="5">OB123</strain>
        <tissue evidence="5">Whole animal</tissue>
    </source>
</reference>
<dbReference type="PANTHER" id="PTHR12349:SF4">
    <property type="entry name" value="ANKYRIN REPEAT AND LEM DOMAIN-CONTAINING PROTEIN 2"/>
    <property type="match status" value="1"/>
</dbReference>
<dbReference type="Proteomes" id="UP000051574">
    <property type="component" value="Unassembled WGS sequence"/>
</dbReference>
<evidence type="ECO:0000259" key="4">
    <source>
        <dbReference type="Pfam" id="PF24567"/>
    </source>
</evidence>
<feature type="non-terminal residue" evidence="5">
    <location>
        <position position="546"/>
    </location>
</feature>
<feature type="domain" description="ANKLE2 third alpha/beta" evidence="4">
    <location>
        <begin position="4"/>
        <end position="82"/>
    </location>
</feature>